<reference evidence="1 2" key="1">
    <citation type="journal article" date="2010" name="Proc. Natl. Acad. Sci. U.S.A.">
        <title>Insights into evolution of multicellular fungi from the assembled chromosomes of the mushroom Coprinopsis cinerea (Coprinus cinereus).</title>
        <authorList>
            <person name="Stajich J.E."/>
            <person name="Wilke S.K."/>
            <person name="Ahren D."/>
            <person name="Au C.H."/>
            <person name="Birren B.W."/>
            <person name="Borodovsky M."/>
            <person name="Burns C."/>
            <person name="Canback B."/>
            <person name="Casselton L.A."/>
            <person name="Cheng C.K."/>
            <person name="Deng J."/>
            <person name="Dietrich F.S."/>
            <person name="Fargo D.C."/>
            <person name="Farman M.L."/>
            <person name="Gathman A.C."/>
            <person name="Goldberg J."/>
            <person name="Guigo R."/>
            <person name="Hoegger P.J."/>
            <person name="Hooker J.B."/>
            <person name="Huggins A."/>
            <person name="James T.Y."/>
            <person name="Kamada T."/>
            <person name="Kilaru S."/>
            <person name="Kodira C."/>
            <person name="Kues U."/>
            <person name="Kupfer D."/>
            <person name="Kwan H.S."/>
            <person name="Lomsadze A."/>
            <person name="Li W."/>
            <person name="Lilly W.W."/>
            <person name="Ma L.J."/>
            <person name="Mackey A.J."/>
            <person name="Manning G."/>
            <person name="Martin F."/>
            <person name="Muraguchi H."/>
            <person name="Natvig D.O."/>
            <person name="Palmerini H."/>
            <person name="Ramesh M.A."/>
            <person name="Rehmeyer C.J."/>
            <person name="Roe B.A."/>
            <person name="Shenoy N."/>
            <person name="Stanke M."/>
            <person name="Ter-Hovhannisyan V."/>
            <person name="Tunlid A."/>
            <person name="Velagapudi R."/>
            <person name="Vision T.J."/>
            <person name="Zeng Q."/>
            <person name="Zolan M.E."/>
            <person name="Pukkila P.J."/>
        </authorList>
    </citation>
    <scope>NUCLEOTIDE SEQUENCE [LARGE SCALE GENOMIC DNA]</scope>
    <source>
        <strain evidence="2">Okayama-7 / 130 / ATCC MYA-4618 / FGSC 9003</strain>
    </source>
</reference>
<evidence type="ECO:0000313" key="2">
    <source>
        <dbReference type="Proteomes" id="UP000001861"/>
    </source>
</evidence>
<dbReference type="RefSeq" id="XP_002912216.1">
    <property type="nucleotide sequence ID" value="XM_002912170.1"/>
</dbReference>
<dbReference type="HOGENOM" id="CLU_079123_0_0_1"/>
<comment type="caution">
    <text evidence="1">The sequence shown here is derived from an EMBL/GenBank/DDBJ whole genome shotgun (WGS) entry which is preliminary data.</text>
</comment>
<sequence length="237" mass="26917">MDSLPEELLHGIIRDCLFTGYSTLVYRALWPLRMRRREGIGYSLVCKRWYRITVPLLLETTLVDSKHEAERLATMLSHDKLLGRCVKRLRFEGAYGQAAFKILQAIPNLTHICVSLSISSRDNVKGLCKGLRIINPEFVALRDPNVKANKQVRELVSVLIECMTVTWSNMRSYDHAYEERDIGGFDCPEVPARKQRAIALADAISRVPNLHTVWVPAAWTTHVPYSIVFSAARNPAV</sequence>
<gene>
    <name evidence="1" type="ORF">CC1G_13748</name>
</gene>
<proteinExistence type="predicted"/>
<dbReference type="OrthoDB" id="2786563at2759"/>
<organism evidence="1 2">
    <name type="scientific">Coprinopsis cinerea (strain Okayama-7 / 130 / ATCC MYA-4618 / FGSC 9003)</name>
    <name type="common">Inky cap fungus</name>
    <name type="synonym">Hormographiella aspergillata</name>
    <dbReference type="NCBI Taxonomy" id="240176"/>
    <lineage>
        <taxon>Eukaryota</taxon>
        <taxon>Fungi</taxon>
        <taxon>Dikarya</taxon>
        <taxon>Basidiomycota</taxon>
        <taxon>Agaricomycotina</taxon>
        <taxon>Agaricomycetes</taxon>
        <taxon>Agaricomycetidae</taxon>
        <taxon>Agaricales</taxon>
        <taxon>Agaricineae</taxon>
        <taxon>Psathyrellaceae</taxon>
        <taxon>Coprinopsis</taxon>
    </lineage>
</organism>
<dbReference type="AlphaFoldDB" id="D6RK76"/>
<dbReference type="GeneID" id="6012508"/>
<dbReference type="Proteomes" id="UP000001861">
    <property type="component" value="Unassembled WGS sequence"/>
</dbReference>
<dbReference type="eggNOG" id="ENOG502SPJ6">
    <property type="taxonomic scope" value="Eukaryota"/>
</dbReference>
<dbReference type="VEuPathDB" id="FungiDB:CC1G_13748"/>
<protein>
    <recommendedName>
        <fullName evidence="3">F-box domain-containing protein</fullName>
    </recommendedName>
</protein>
<dbReference type="EMBL" id="AACS02000001">
    <property type="protein sequence ID" value="EFI28722.1"/>
    <property type="molecule type" value="Genomic_DNA"/>
</dbReference>
<evidence type="ECO:0008006" key="3">
    <source>
        <dbReference type="Google" id="ProtNLM"/>
    </source>
</evidence>
<evidence type="ECO:0000313" key="1">
    <source>
        <dbReference type="EMBL" id="EFI28722.1"/>
    </source>
</evidence>
<accession>D6RK76</accession>
<dbReference type="OMA" id="CELVKHT"/>
<dbReference type="InParanoid" id="D6RK76"/>
<keyword evidence="2" id="KW-1185">Reference proteome</keyword>
<name>D6RK76_COPC7</name>
<dbReference type="KEGG" id="cci:CC1G_13748"/>